<dbReference type="EMBL" id="QUNO01000014">
    <property type="protein sequence ID" value="REH38085.1"/>
    <property type="molecule type" value="Genomic_DNA"/>
</dbReference>
<proteinExistence type="predicted"/>
<gene>
    <name evidence="2" type="ORF">BCF44_114110</name>
</gene>
<dbReference type="PROSITE" id="PS50075">
    <property type="entry name" value="CARRIER"/>
    <property type="match status" value="1"/>
</dbReference>
<dbReference type="SUPFAM" id="SSF47336">
    <property type="entry name" value="ACP-like"/>
    <property type="match status" value="1"/>
</dbReference>
<name>A0A3E0H4C5_9PSEU</name>
<organism evidence="2 3">
    <name type="scientific">Kutzneria buriramensis</name>
    <dbReference type="NCBI Taxonomy" id="1045776"/>
    <lineage>
        <taxon>Bacteria</taxon>
        <taxon>Bacillati</taxon>
        <taxon>Actinomycetota</taxon>
        <taxon>Actinomycetes</taxon>
        <taxon>Pseudonocardiales</taxon>
        <taxon>Pseudonocardiaceae</taxon>
        <taxon>Kutzneria</taxon>
    </lineage>
</organism>
<feature type="domain" description="Carrier" evidence="1">
    <location>
        <begin position="9"/>
        <end position="90"/>
    </location>
</feature>
<evidence type="ECO:0000313" key="3">
    <source>
        <dbReference type="Proteomes" id="UP000256269"/>
    </source>
</evidence>
<protein>
    <submittedName>
        <fullName evidence="2">Phosphopantetheine binding protein</fullName>
    </submittedName>
</protein>
<keyword evidence="3" id="KW-1185">Reference proteome</keyword>
<dbReference type="RefSeq" id="WP_116178953.1">
    <property type="nucleotide sequence ID" value="NZ_CP144375.1"/>
</dbReference>
<sequence length="94" mass="10037">MSIAPSKSSLSSEELVATLAELMTQGGFPTTSRELSENLDSLYDKWELDSLGHLDLVVALGNRFGVTITDADAEELKTPAATVHFLTTVLRVGG</sequence>
<dbReference type="Pfam" id="PF00550">
    <property type="entry name" value="PP-binding"/>
    <property type="match status" value="1"/>
</dbReference>
<dbReference type="InterPro" id="IPR036736">
    <property type="entry name" value="ACP-like_sf"/>
</dbReference>
<dbReference type="OrthoDB" id="5523836at2"/>
<dbReference type="Gene3D" id="1.10.1200.10">
    <property type="entry name" value="ACP-like"/>
    <property type="match status" value="1"/>
</dbReference>
<dbReference type="AlphaFoldDB" id="A0A3E0H4C5"/>
<dbReference type="Proteomes" id="UP000256269">
    <property type="component" value="Unassembled WGS sequence"/>
</dbReference>
<evidence type="ECO:0000313" key="2">
    <source>
        <dbReference type="EMBL" id="REH38085.1"/>
    </source>
</evidence>
<dbReference type="InterPro" id="IPR009081">
    <property type="entry name" value="PP-bd_ACP"/>
</dbReference>
<comment type="caution">
    <text evidence="2">The sequence shown here is derived from an EMBL/GenBank/DDBJ whole genome shotgun (WGS) entry which is preliminary data.</text>
</comment>
<accession>A0A3E0H4C5</accession>
<evidence type="ECO:0000259" key="1">
    <source>
        <dbReference type="PROSITE" id="PS50075"/>
    </source>
</evidence>
<reference evidence="2 3" key="1">
    <citation type="submission" date="2018-08" db="EMBL/GenBank/DDBJ databases">
        <title>Genomic Encyclopedia of Archaeal and Bacterial Type Strains, Phase II (KMG-II): from individual species to whole genera.</title>
        <authorList>
            <person name="Goeker M."/>
        </authorList>
    </citation>
    <scope>NUCLEOTIDE SEQUENCE [LARGE SCALE GENOMIC DNA]</scope>
    <source>
        <strain evidence="2 3">DSM 45791</strain>
    </source>
</reference>